<dbReference type="EMBL" id="CP009920">
    <property type="protein sequence ID" value="AJI23963.1"/>
    <property type="molecule type" value="Genomic_DNA"/>
</dbReference>
<evidence type="ECO:0000256" key="2">
    <source>
        <dbReference type="ARBA" id="ARBA00022475"/>
    </source>
</evidence>
<dbReference type="GO" id="GO:0005886">
    <property type="term" value="C:plasma membrane"/>
    <property type="evidence" value="ECO:0007669"/>
    <property type="project" value="UniProtKB-SubCell"/>
</dbReference>
<dbReference type="HOGENOM" id="CLU_079569_3_0_9"/>
<gene>
    <name evidence="6" type="ORF">BG04_276</name>
</gene>
<sequence>MNDILTFLVLTLFVIMSPGIDTALITKRTMADGQTGGYKMALGLASGSLVHTLAATFGLSALLLQSALAFEIVKYAGAVYLMYLGISAFLSKKSDTGSSAKEEKTKETSAFRQGLVSNVLNPKVAVFFLTFLPQFVQNDQNVTLQLLLMGITYTILAITWFFVFVFFINYLRKWLTTPSVQRFMDKATGVVLIGFGLKLAFEKHK</sequence>
<dbReference type="AlphaFoldDB" id="A0A0B6ATH5"/>
<dbReference type="PANTHER" id="PTHR30086">
    <property type="entry name" value="ARGININE EXPORTER PROTEIN ARGO"/>
    <property type="match status" value="1"/>
</dbReference>
<dbReference type="GO" id="GO:0015171">
    <property type="term" value="F:amino acid transmembrane transporter activity"/>
    <property type="evidence" value="ECO:0007669"/>
    <property type="project" value="TreeGrafter"/>
</dbReference>
<keyword evidence="3" id="KW-0812">Transmembrane</keyword>
<dbReference type="GeneID" id="93643790"/>
<evidence type="ECO:0000256" key="4">
    <source>
        <dbReference type="ARBA" id="ARBA00022989"/>
    </source>
</evidence>
<reference evidence="6 7" key="1">
    <citation type="journal article" date="2015" name="Genome Announc.">
        <title>Complete genome sequences for 35 biothreat assay-relevant bacillus species.</title>
        <authorList>
            <person name="Johnson S.L."/>
            <person name="Daligault H.E."/>
            <person name="Davenport K.W."/>
            <person name="Jaissle J."/>
            <person name="Frey K.G."/>
            <person name="Ladner J.T."/>
            <person name="Broomall S.M."/>
            <person name="Bishop-Lilly K.A."/>
            <person name="Bruce D.C."/>
            <person name="Gibbons H.S."/>
            <person name="Coyne S.R."/>
            <person name="Lo C.C."/>
            <person name="Meincke L."/>
            <person name="Munk A.C."/>
            <person name="Koroleva G.I."/>
            <person name="Rosenzweig C.N."/>
            <person name="Palacios G.F."/>
            <person name="Redden C.L."/>
            <person name="Minogue T.D."/>
            <person name="Chain P.S."/>
        </authorList>
    </citation>
    <scope>NUCLEOTIDE SEQUENCE [LARGE SCALE GENOMIC DNA]</scope>
    <source>
        <strain evidence="7">ATCC 14581 / DSM 32 / JCM 2506 / NBRC 15308 / NCIMB 9376 / NCTC 10342 / NRRL B-14308 / VKM B-512</strain>
    </source>
</reference>
<evidence type="ECO:0000256" key="5">
    <source>
        <dbReference type="ARBA" id="ARBA00023136"/>
    </source>
</evidence>
<protein>
    <submittedName>
        <fullName evidence="6">LysE type translocator family protein</fullName>
    </submittedName>
</protein>
<dbReference type="RefSeq" id="WP_034650283.1">
    <property type="nucleotide sequence ID" value="NZ_BCVB01000006.1"/>
</dbReference>
<proteinExistence type="predicted"/>
<dbReference type="Pfam" id="PF01810">
    <property type="entry name" value="LysE"/>
    <property type="match status" value="1"/>
</dbReference>
<keyword evidence="4" id="KW-1133">Transmembrane helix</keyword>
<evidence type="ECO:0000313" key="7">
    <source>
        <dbReference type="Proteomes" id="UP000031829"/>
    </source>
</evidence>
<keyword evidence="5" id="KW-0472">Membrane</keyword>
<dbReference type="PIRSF" id="PIRSF006324">
    <property type="entry name" value="LeuE"/>
    <property type="match status" value="1"/>
</dbReference>
<name>A0A0B6ATH5_PRIM2</name>
<evidence type="ECO:0000313" key="6">
    <source>
        <dbReference type="EMBL" id="AJI23963.1"/>
    </source>
</evidence>
<accession>A0A0B6ATH5</accession>
<organism evidence="6 7">
    <name type="scientific">Priestia megaterium (strain ATCC 14581 / DSM 32 / CCUG 1817 / JCM 2506 / NBRC 15308 / NCIMB 9376 / NCTC 10342 / NRRL B-14308 / VKM B-512 / Ford 19)</name>
    <name type="common">Bacillus megaterium</name>
    <dbReference type="NCBI Taxonomy" id="1348623"/>
    <lineage>
        <taxon>Bacteria</taxon>
        <taxon>Bacillati</taxon>
        <taxon>Bacillota</taxon>
        <taxon>Bacilli</taxon>
        <taxon>Bacillales</taxon>
        <taxon>Bacillaceae</taxon>
        <taxon>Priestia</taxon>
    </lineage>
</organism>
<evidence type="ECO:0000256" key="1">
    <source>
        <dbReference type="ARBA" id="ARBA00004651"/>
    </source>
</evidence>
<dbReference type="PANTHER" id="PTHR30086:SF20">
    <property type="entry name" value="ARGININE EXPORTER PROTEIN ARGO-RELATED"/>
    <property type="match status" value="1"/>
</dbReference>
<comment type="subcellular location">
    <subcellularLocation>
        <location evidence="1">Cell membrane</location>
        <topology evidence="1">Multi-pass membrane protein</topology>
    </subcellularLocation>
</comment>
<evidence type="ECO:0000256" key="3">
    <source>
        <dbReference type="ARBA" id="ARBA00022692"/>
    </source>
</evidence>
<dbReference type="InterPro" id="IPR001123">
    <property type="entry name" value="LeuE-type"/>
</dbReference>
<dbReference type="Proteomes" id="UP000031829">
    <property type="component" value="Chromosome"/>
</dbReference>
<dbReference type="KEGG" id="bmeg:BG04_276"/>
<keyword evidence="2" id="KW-1003">Cell membrane</keyword>